<dbReference type="Proteomes" id="UP000518681">
    <property type="component" value="Unassembled WGS sequence"/>
</dbReference>
<accession>A0AAW3V4A1</accession>
<proteinExistence type="predicted"/>
<reference evidence="1 2" key="1">
    <citation type="submission" date="2020-08" db="EMBL/GenBank/DDBJ databases">
        <title>Genomic Encyclopedia of Type Strains, Phase IV (KMG-V): Genome sequencing to study the core and pangenomes of soil and plant-associated prokaryotes.</title>
        <authorList>
            <person name="Whitman W."/>
        </authorList>
    </citation>
    <scope>NUCLEOTIDE SEQUENCE [LARGE SCALE GENOMIC DNA]</scope>
    <source>
        <strain evidence="1 2">SEMIA 4013</strain>
    </source>
</reference>
<evidence type="ECO:0000313" key="1">
    <source>
        <dbReference type="EMBL" id="MBB6204487.1"/>
    </source>
</evidence>
<comment type="caution">
    <text evidence="1">The sequence shown here is derived from an EMBL/GenBank/DDBJ whole genome shotgun (WGS) entry which is preliminary data.</text>
</comment>
<organism evidence="1 2">
    <name type="scientific">Paraburkholderia fungorum</name>
    <dbReference type="NCBI Taxonomy" id="134537"/>
    <lineage>
        <taxon>Bacteria</taxon>
        <taxon>Pseudomonadati</taxon>
        <taxon>Pseudomonadota</taxon>
        <taxon>Betaproteobacteria</taxon>
        <taxon>Burkholderiales</taxon>
        <taxon>Burkholderiaceae</taxon>
        <taxon>Paraburkholderia</taxon>
    </lineage>
</organism>
<dbReference type="AlphaFoldDB" id="A0AAW3V4A1"/>
<protein>
    <recommendedName>
        <fullName evidence="3">Type 4 secretion system PilS N-terminal domain-containing protein</fullName>
    </recommendedName>
</protein>
<evidence type="ECO:0008006" key="3">
    <source>
        <dbReference type="Google" id="ProtNLM"/>
    </source>
</evidence>
<gene>
    <name evidence="1" type="ORF">GGD69_005381</name>
</gene>
<dbReference type="EMBL" id="JACIIK010000009">
    <property type="protein sequence ID" value="MBB6204487.1"/>
    <property type="molecule type" value="Genomic_DNA"/>
</dbReference>
<name>A0AAW3V4A1_9BURK</name>
<evidence type="ECO:0000313" key="2">
    <source>
        <dbReference type="Proteomes" id="UP000518681"/>
    </source>
</evidence>
<sequence length="163" mass="17265">MRERARGNLGWQIGSILIVCVLLFCAFAKVAVKNEAGFSQWIDEQTRGVQVMRQGVGTLVTAARDPHGKVKSAIVVSAYPGTLAAAIELTQGYLAASPFLFRNDASPVASEIVVTSAAIEPDGNAQTVATAAGEQCRVKLLPARKRDFVGAGWTIGDVHCAPR</sequence>